<proteinExistence type="inferred from homology"/>
<gene>
    <name evidence="13" type="ORF">F5Z01DRAFT_196012</name>
</gene>
<evidence type="ECO:0000256" key="4">
    <source>
        <dbReference type="ARBA" id="ARBA00022857"/>
    </source>
</evidence>
<sequence>MAAIVGGLVSHVYNLVLSPFVTGPLLAAVTYRPNESQNLLSTYAGGFPGLGALDLKLAITALRLLFGVGLLRFINQNLNVRAANAWRTGPSKGWNWSEEIAVVTGGASGIGKDLARNLAGRGTKVVVLDIQDMPKELHDNPLISHYHCDLMSKDSIGAAAAAVRKDVGHPTILVNNAGVSQAKPILDQSEPYLRAVFGVNNIAHWLCVQQFMPHMIEKNKGHIVTVASIGSFVSLSSGVAYAATKAAALAFHEGLGVELKHIYRADNVLTTVVHPFFVDTPLIAEISNGLTDSGLTLLASNVVADAISERIWSKRGGQVTVPNSRALLSGVRAWPGWLQEVLRDIIGSGTRKAGEGRTWTIPEW</sequence>
<evidence type="ECO:0000256" key="1">
    <source>
        <dbReference type="ARBA" id="ARBA00004141"/>
    </source>
</evidence>
<evidence type="ECO:0000256" key="9">
    <source>
        <dbReference type="ARBA" id="ARBA00059620"/>
    </source>
</evidence>
<dbReference type="PRINTS" id="PR00080">
    <property type="entry name" value="SDRFAMILY"/>
</dbReference>
<evidence type="ECO:0000256" key="2">
    <source>
        <dbReference type="ARBA" id="ARBA00006484"/>
    </source>
</evidence>
<evidence type="ECO:0000313" key="13">
    <source>
        <dbReference type="EMBL" id="KAG9258418.1"/>
    </source>
</evidence>
<comment type="function">
    <text evidence="9">Catalyzes the reduction of all-trans-retinal to all-trans-retinol in the presence of NADPH.</text>
</comment>
<keyword evidence="8" id="KW-0472">Membrane</keyword>
<comment type="subcellular location">
    <subcellularLocation>
        <location evidence="1">Membrane</location>
        <topology evidence="1">Multi-pass membrane protein</topology>
    </subcellularLocation>
</comment>
<dbReference type="EMBL" id="MU251243">
    <property type="protein sequence ID" value="KAG9258418.1"/>
    <property type="molecule type" value="Genomic_DNA"/>
</dbReference>
<dbReference type="AlphaFoldDB" id="A0A9P8CT37"/>
<keyword evidence="6" id="KW-0560">Oxidoreductase</keyword>
<evidence type="ECO:0000256" key="11">
    <source>
        <dbReference type="ARBA" id="ARBA00082544"/>
    </source>
</evidence>
<evidence type="ECO:0000256" key="3">
    <source>
        <dbReference type="ARBA" id="ARBA00022692"/>
    </source>
</evidence>
<protein>
    <recommendedName>
        <fullName evidence="10">Short-chain dehydrogenase/reductase 3</fullName>
    </recommendedName>
    <alternativeName>
        <fullName evidence="11">Retinal short-chain dehydrogenase/reductase 1</fullName>
    </alternativeName>
</protein>
<dbReference type="GO" id="GO:0052650">
    <property type="term" value="F:all-trans-retinol dehydrogenase (NADP+) activity"/>
    <property type="evidence" value="ECO:0007669"/>
    <property type="project" value="UniProtKB-ARBA"/>
</dbReference>
<evidence type="ECO:0000256" key="7">
    <source>
        <dbReference type="ARBA" id="ARBA00023098"/>
    </source>
</evidence>
<accession>A0A9P8CT37</accession>
<dbReference type="InterPro" id="IPR002347">
    <property type="entry name" value="SDR_fam"/>
</dbReference>
<evidence type="ECO:0000256" key="8">
    <source>
        <dbReference type="ARBA" id="ARBA00023136"/>
    </source>
</evidence>
<comment type="caution">
    <text evidence="13">The sequence shown here is derived from an EMBL/GenBank/DDBJ whole genome shotgun (WGS) entry which is preliminary data.</text>
</comment>
<dbReference type="Proteomes" id="UP000887229">
    <property type="component" value="Unassembled WGS sequence"/>
</dbReference>
<dbReference type="SUPFAM" id="SSF51735">
    <property type="entry name" value="NAD(P)-binding Rossmann-fold domains"/>
    <property type="match status" value="1"/>
</dbReference>
<evidence type="ECO:0000256" key="5">
    <source>
        <dbReference type="ARBA" id="ARBA00022989"/>
    </source>
</evidence>
<evidence type="ECO:0000256" key="10">
    <source>
        <dbReference type="ARBA" id="ARBA00068717"/>
    </source>
</evidence>
<dbReference type="PANTHER" id="PTHR24322">
    <property type="entry name" value="PKSB"/>
    <property type="match status" value="1"/>
</dbReference>
<keyword evidence="7" id="KW-0443">Lipid metabolism</keyword>
<dbReference type="PANTHER" id="PTHR24322:SF736">
    <property type="entry name" value="RETINOL DEHYDROGENASE 10"/>
    <property type="match status" value="1"/>
</dbReference>
<keyword evidence="4" id="KW-0521">NADP</keyword>
<keyword evidence="5" id="KW-1133">Transmembrane helix</keyword>
<keyword evidence="3" id="KW-0812">Transmembrane</keyword>
<evidence type="ECO:0000313" key="14">
    <source>
        <dbReference type="Proteomes" id="UP000887229"/>
    </source>
</evidence>
<dbReference type="InterPro" id="IPR036291">
    <property type="entry name" value="NAD(P)-bd_dom_sf"/>
</dbReference>
<dbReference type="FunFam" id="3.40.50.720:FF:000131">
    <property type="entry name" value="Short-chain dehydrogenase/reductase 3"/>
    <property type="match status" value="1"/>
</dbReference>
<evidence type="ECO:0000256" key="6">
    <source>
        <dbReference type="ARBA" id="ARBA00023002"/>
    </source>
</evidence>
<dbReference type="OrthoDB" id="10253736at2759"/>
<organism evidence="13 14">
    <name type="scientific">Emericellopsis atlantica</name>
    <dbReference type="NCBI Taxonomy" id="2614577"/>
    <lineage>
        <taxon>Eukaryota</taxon>
        <taxon>Fungi</taxon>
        <taxon>Dikarya</taxon>
        <taxon>Ascomycota</taxon>
        <taxon>Pezizomycotina</taxon>
        <taxon>Sordariomycetes</taxon>
        <taxon>Hypocreomycetidae</taxon>
        <taxon>Hypocreales</taxon>
        <taxon>Bionectriaceae</taxon>
        <taxon>Emericellopsis</taxon>
    </lineage>
</organism>
<dbReference type="PROSITE" id="PS00061">
    <property type="entry name" value="ADH_SHORT"/>
    <property type="match status" value="1"/>
</dbReference>
<dbReference type="GO" id="GO:0016020">
    <property type="term" value="C:membrane"/>
    <property type="evidence" value="ECO:0007669"/>
    <property type="project" value="UniProtKB-SubCell"/>
</dbReference>
<evidence type="ECO:0000256" key="12">
    <source>
        <dbReference type="RuleBase" id="RU000363"/>
    </source>
</evidence>
<comment type="similarity">
    <text evidence="2 12">Belongs to the short-chain dehydrogenases/reductases (SDR) family.</text>
</comment>
<keyword evidence="14" id="KW-1185">Reference proteome</keyword>
<dbReference type="Pfam" id="PF00106">
    <property type="entry name" value="adh_short"/>
    <property type="match status" value="1"/>
</dbReference>
<dbReference type="InterPro" id="IPR020904">
    <property type="entry name" value="Sc_DH/Rdtase_CS"/>
</dbReference>
<name>A0A9P8CT37_9HYPO</name>
<dbReference type="GeneID" id="70288947"/>
<reference evidence="13" key="1">
    <citation type="journal article" date="2021" name="IMA Fungus">
        <title>Genomic characterization of three marine fungi, including Emericellopsis atlantica sp. nov. with signatures of a generalist lifestyle and marine biomass degradation.</title>
        <authorList>
            <person name="Hagestad O.C."/>
            <person name="Hou L."/>
            <person name="Andersen J.H."/>
            <person name="Hansen E.H."/>
            <person name="Altermark B."/>
            <person name="Li C."/>
            <person name="Kuhnert E."/>
            <person name="Cox R.J."/>
            <person name="Crous P.W."/>
            <person name="Spatafora J.W."/>
            <person name="Lail K."/>
            <person name="Amirebrahimi M."/>
            <person name="Lipzen A."/>
            <person name="Pangilinan J."/>
            <person name="Andreopoulos W."/>
            <person name="Hayes R.D."/>
            <person name="Ng V."/>
            <person name="Grigoriev I.V."/>
            <person name="Jackson S.A."/>
            <person name="Sutton T.D.S."/>
            <person name="Dobson A.D.W."/>
            <person name="Rama T."/>
        </authorList>
    </citation>
    <scope>NUCLEOTIDE SEQUENCE</scope>
    <source>
        <strain evidence="13">TS7</strain>
    </source>
</reference>
<dbReference type="PRINTS" id="PR00081">
    <property type="entry name" value="GDHRDH"/>
</dbReference>
<dbReference type="Gene3D" id="3.40.50.720">
    <property type="entry name" value="NAD(P)-binding Rossmann-like Domain"/>
    <property type="match status" value="1"/>
</dbReference>
<dbReference type="RefSeq" id="XP_046122342.1">
    <property type="nucleotide sequence ID" value="XM_046258044.1"/>
</dbReference>